<evidence type="ECO:0000313" key="2">
    <source>
        <dbReference type="EMBL" id="KAK5867018.1"/>
    </source>
</evidence>
<name>A0AAN7XNW8_ELEMC</name>
<feature type="region of interest" description="Disordered" evidence="1">
    <location>
        <begin position="45"/>
        <end position="69"/>
    </location>
</feature>
<proteinExistence type="predicted"/>
<protein>
    <submittedName>
        <fullName evidence="2">Uncharacterized protein</fullName>
    </submittedName>
</protein>
<dbReference type="EMBL" id="JAUZQC010000008">
    <property type="protein sequence ID" value="KAK5867018.1"/>
    <property type="molecule type" value="Genomic_DNA"/>
</dbReference>
<sequence length="197" mass="22335">MLSRGIWRLRNVFFLPTVIRPAESRKHKELCFGSGQHLLLRHRDRAAEGGGRGRDWGAKREGQERTSASSASSVQLISLHPSLHPAPPLFYPAAGQFSPQQRKKSLMAQTETSVCVRTKKRVSKLSMNLHPLSPLSRLSFPHSFPPSLLLTPFYFPWLSSFILHGLFLIQLSFPLSFSYSSCHSHLWSLWTSLPVQF</sequence>
<evidence type="ECO:0000256" key="1">
    <source>
        <dbReference type="SAM" id="MobiDB-lite"/>
    </source>
</evidence>
<accession>A0AAN7XNW8</accession>
<evidence type="ECO:0000313" key="3">
    <source>
        <dbReference type="Proteomes" id="UP001346869"/>
    </source>
</evidence>
<organism evidence="2 3">
    <name type="scientific">Eleginops maclovinus</name>
    <name type="common">Patagonian blennie</name>
    <name type="synonym">Eleginus maclovinus</name>
    <dbReference type="NCBI Taxonomy" id="56733"/>
    <lineage>
        <taxon>Eukaryota</taxon>
        <taxon>Metazoa</taxon>
        <taxon>Chordata</taxon>
        <taxon>Craniata</taxon>
        <taxon>Vertebrata</taxon>
        <taxon>Euteleostomi</taxon>
        <taxon>Actinopterygii</taxon>
        <taxon>Neopterygii</taxon>
        <taxon>Teleostei</taxon>
        <taxon>Neoteleostei</taxon>
        <taxon>Acanthomorphata</taxon>
        <taxon>Eupercaria</taxon>
        <taxon>Perciformes</taxon>
        <taxon>Notothenioidei</taxon>
        <taxon>Eleginopidae</taxon>
        <taxon>Eleginops</taxon>
    </lineage>
</organism>
<reference evidence="2 3" key="2">
    <citation type="journal article" date="2023" name="Mol. Biol. Evol.">
        <title>Genomics of Secondarily Temperate Adaptation in the Only Non-Antarctic Icefish.</title>
        <authorList>
            <person name="Rivera-Colon A.G."/>
            <person name="Rayamajhi N."/>
            <person name="Minhas B.F."/>
            <person name="Madrigal G."/>
            <person name="Bilyk K.T."/>
            <person name="Yoon V."/>
            <person name="Hune M."/>
            <person name="Gregory S."/>
            <person name="Cheng C.H.C."/>
            <person name="Catchen J.M."/>
        </authorList>
    </citation>
    <scope>NUCLEOTIDE SEQUENCE [LARGE SCALE GENOMIC DNA]</scope>
    <source>
        <strain evidence="2">JMC-PN-2008</strain>
    </source>
</reference>
<comment type="caution">
    <text evidence="2">The sequence shown here is derived from an EMBL/GenBank/DDBJ whole genome shotgun (WGS) entry which is preliminary data.</text>
</comment>
<dbReference type="AlphaFoldDB" id="A0AAN7XNW8"/>
<reference evidence="2 3" key="1">
    <citation type="journal article" date="2023" name="Genes (Basel)">
        <title>Chromosome-Level Genome Assembly and Circadian Gene Repertoire of the Patagonia Blennie Eleginops maclovinus-The Closest Ancestral Proxy of Antarctic Cryonotothenioids.</title>
        <authorList>
            <person name="Cheng C.C."/>
            <person name="Rivera-Colon A.G."/>
            <person name="Minhas B.F."/>
            <person name="Wilson L."/>
            <person name="Rayamajhi N."/>
            <person name="Vargas-Chacoff L."/>
            <person name="Catchen J.M."/>
        </authorList>
    </citation>
    <scope>NUCLEOTIDE SEQUENCE [LARGE SCALE GENOMIC DNA]</scope>
    <source>
        <strain evidence="2">JMC-PN-2008</strain>
    </source>
</reference>
<gene>
    <name evidence="2" type="ORF">PBY51_011542</name>
</gene>
<keyword evidence="3" id="KW-1185">Reference proteome</keyword>
<dbReference type="Proteomes" id="UP001346869">
    <property type="component" value="Unassembled WGS sequence"/>
</dbReference>
<feature type="compositionally biased region" description="Basic and acidic residues" evidence="1">
    <location>
        <begin position="45"/>
        <end position="64"/>
    </location>
</feature>